<protein>
    <submittedName>
        <fullName evidence="1">Uncharacterized protein</fullName>
    </submittedName>
</protein>
<accession>A0A6H1ZZQ8</accession>
<evidence type="ECO:0000313" key="1">
    <source>
        <dbReference type="EMBL" id="QJA52969.1"/>
    </source>
</evidence>
<proteinExistence type="predicted"/>
<reference evidence="1" key="1">
    <citation type="submission" date="2020-03" db="EMBL/GenBank/DDBJ databases">
        <title>The deep terrestrial virosphere.</title>
        <authorList>
            <person name="Holmfeldt K."/>
            <person name="Nilsson E."/>
            <person name="Simone D."/>
            <person name="Lopez-Fernandez M."/>
            <person name="Wu X."/>
            <person name="de Brujin I."/>
            <person name="Lundin D."/>
            <person name="Andersson A."/>
            <person name="Bertilsson S."/>
            <person name="Dopson M."/>
        </authorList>
    </citation>
    <scope>NUCLEOTIDE SEQUENCE</scope>
    <source>
        <strain evidence="1">TM448A03128</strain>
    </source>
</reference>
<name>A0A6H1ZZQ8_9ZZZZ</name>
<gene>
    <name evidence="1" type="ORF">TM448A03128_0003</name>
</gene>
<dbReference type="EMBL" id="MT144383">
    <property type="protein sequence ID" value="QJA52969.1"/>
    <property type="molecule type" value="Genomic_DNA"/>
</dbReference>
<dbReference type="AlphaFoldDB" id="A0A6H1ZZQ8"/>
<organism evidence="1">
    <name type="scientific">viral metagenome</name>
    <dbReference type="NCBI Taxonomy" id="1070528"/>
    <lineage>
        <taxon>unclassified sequences</taxon>
        <taxon>metagenomes</taxon>
        <taxon>organismal metagenomes</taxon>
    </lineage>
</organism>
<sequence length="88" mass="10104">MISISTELTARVRIQWIRFRKLFHKHRYDIPGAEEIKVELTGGRHTAFMVLKCKCGNKIAFPQDNFKLALNYGTDDTLKLLASFGFEG</sequence>